<evidence type="ECO:0000313" key="3">
    <source>
        <dbReference type="Proteomes" id="UP000234681"/>
    </source>
</evidence>
<reference evidence="3" key="1">
    <citation type="submission" date="2005-09" db="EMBL/GenBank/DDBJ databases">
        <authorList>
            <person name="Mural R.J."/>
            <person name="Li P.W."/>
            <person name="Adams M.D."/>
            <person name="Amanatides P.G."/>
            <person name="Baden-Tillson H."/>
            <person name="Barnstead M."/>
            <person name="Chin S.H."/>
            <person name="Dew I."/>
            <person name="Evans C.A."/>
            <person name="Ferriera S."/>
            <person name="Flanigan M."/>
            <person name="Fosler C."/>
            <person name="Glodek A."/>
            <person name="Gu Z."/>
            <person name="Holt R.A."/>
            <person name="Jennings D."/>
            <person name="Kraft C.L."/>
            <person name="Lu F."/>
            <person name="Nguyen T."/>
            <person name="Nusskern D.R."/>
            <person name="Pfannkoch C.M."/>
            <person name="Sitter C."/>
            <person name="Sutton G.G."/>
            <person name="Venter J.C."/>
            <person name="Wang Z."/>
            <person name="Woodage T."/>
            <person name="Zheng X.H."/>
            <person name="Zhong F."/>
        </authorList>
    </citation>
    <scope>NUCLEOTIDE SEQUENCE [LARGE SCALE GENOMIC DNA]</scope>
    <source>
        <strain>BN</strain>
        <strain evidence="3">Sprague-Dawley</strain>
    </source>
</reference>
<feature type="non-terminal residue" evidence="2">
    <location>
        <position position="74"/>
    </location>
</feature>
<sequence>MEQWVSADSTPGQCLACAEATETALLDTDGEGGLADYSRQSQSIPGGTEDPVNGPVAGILAFVLTGRRTLASVQ</sequence>
<dbReference type="Proteomes" id="UP000234681">
    <property type="component" value="Chromosome 5"/>
</dbReference>
<protein>
    <submittedName>
        <fullName evidence="2">RCG31382</fullName>
    </submittedName>
</protein>
<gene>
    <name evidence="2" type="ORF">rCG_31382</name>
</gene>
<name>A6IRX9_RAT</name>
<evidence type="ECO:0000313" key="2">
    <source>
        <dbReference type="EMBL" id="EDL80330.1"/>
    </source>
</evidence>
<organism evidence="2 3">
    <name type="scientific">Rattus norvegicus</name>
    <name type="common">Rat</name>
    <dbReference type="NCBI Taxonomy" id="10116"/>
    <lineage>
        <taxon>Eukaryota</taxon>
        <taxon>Metazoa</taxon>
        <taxon>Chordata</taxon>
        <taxon>Craniata</taxon>
        <taxon>Vertebrata</taxon>
        <taxon>Euteleostomi</taxon>
        <taxon>Mammalia</taxon>
        <taxon>Eutheria</taxon>
        <taxon>Euarchontoglires</taxon>
        <taxon>Glires</taxon>
        <taxon>Rodentia</taxon>
        <taxon>Myomorpha</taxon>
        <taxon>Muroidea</taxon>
        <taxon>Muridae</taxon>
        <taxon>Murinae</taxon>
        <taxon>Rattus</taxon>
    </lineage>
</organism>
<proteinExistence type="predicted"/>
<dbReference type="AlphaFoldDB" id="A6IRX9"/>
<feature type="region of interest" description="Disordered" evidence="1">
    <location>
        <begin position="29"/>
        <end position="51"/>
    </location>
</feature>
<accession>A6IRX9</accession>
<dbReference type="EMBL" id="CH473968">
    <property type="protein sequence ID" value="EDL80330.1"/>
    <property type="molecule type" value="Genomic_DNA"/>
</dbReference>
<evidence type="ECO:0000256" key="1">
    <source>
        <dbReference type="SAM" id="MobiDB-lite"/>
    </source>
</evidence>